<reference evidence="6" key="1">
    <citation type="submission" date="2020-01" db="EMBL/GenBank/DDBJ databases">
        <title>Genome sequence of Kobresia littledalei, the first chromosome-level genome in the family Cyperaceae.</title>
        <authorList>
            <person name="Qu G."/>
        </authorList>
    </citation>
    <scope>NUCLEOTIDE SEQUENCE</scope>
    <source>
        <strain evidence="6">C.B.Clarke</strain>
        <tissue evidence="6">Leaf</tissue>
    </source>
</reference>
<evidence type="ECO:0000256" key="1">
    <source>
        <dbReference type="ARBA" id="ARBA00006756"/>
    </source>
</evidence>
<dbReference type="AlphaFoldDB" id="A0A833R1H2"/>
<dbReference type="InterPro" id="IPR016159">
    <property type="entry name" value="Cullin_repeat-like_dom_sf"/>
</dbReference>
<evidence type="ECO:0000259" key="5">
    <source>
        <dbReference type="Pfam" id="PF03081"/>
    </source>
</evidence>
<dbReference type="GO" id="GO:0005546">
    <property type="term" value="F:phosphatidylinositol-4,5-bisphosphate binding"/>
    <property type="evidence" value="ECO:0007669"/>
    <property type="project" value="InterPro"/>
</dbReference>
<dbReference type="OrthoDB" id="1922221at2759"/>
<feature type="domain" description="Exocyst complex subunit Exo70 C-terminal" evidence="5">
    <location>
        <begin position="290"/>
        <end position="655"/>
    </location>
</feature>
<evidence type="ECO:0000313" key="7">
    <source>
        <dbReference type="Proteomes" id="UP000623129"/>
    </source>
</evidence>
<evidence type="ECO:0000313" key="6">
    <source>
        <dbReference type="EMBL" id="KAF3330562.1"/>
    </source>
</evidence>
<keyword evidence="7" id="KW-1185">Reference proteome</keyword>
<dbReference type="SUPFAM" id="SSF74788">
    <property type="entry name" value="Cullin repeat-like"/>
    <property type="match status" value="1"/>
</dbReference>
<dbReference type="GO" id="GO:0006887">
    <property type="term" value="P:exocytosis"/>
    <property type="evidence" value="ECO:0007669"/>
    <property type="project" value="UniProtKB-KW"/>
</dbReference>
<accession>A0A833R1H2</accession>
<evidence type="ECO:0000256" key="2">
    <source>
        <dbReference type="ARBA" id="ARBA00022448"/>
    </source>
</evidence>
<keyword evidence="3" id="KW-0653">Protein transport</keyword>
<keyword evidence="2 3" id="KW-0813">Transport</keyword>
<feature type="compositionally biased region" description="Polar residues" evidence="4">
    <location>
        <begin position="11"/>
        <end position="20"/>
    </location>
</feature>
<dbReference type="PANTHER" id="PTHR12542:SF127">
    <property type="entry name" value="EXOCYST COMPLEX COMPONENT EXO70C1"/>
    <property type="match status" value="1"/>
</dbReference>
<sequence>MEKSERRLIPQKSNSFSFSSHRNKLQRTLSLGFINPNSNEKKTAEFLKNHIKEGHKNKKSENEPNNKNADNAEEANHILKFATLLQEIDLFLATVNDLEQPAEPPPELPEPVISKFLDMVEKVITKYCSGDEPWVPEDDDHPLLATINRVAIINSEIIKHYSNSKYTRIIDRSGSILHRCMVFLEDEFHLLLLEDHNANLCCIIPPPPKETEGNSEKPSLPYTSKIVERLRGIADSMISAGYVTECCQAFATARHNAFRSIISSLGYERSSIDDILRMPWEALEGQIPMWIKSCQHTIKEVIPCERELVEKVFSCNSKFSSDFFQNLAREAIIYHLTFPEAVVMTTQSIEKLFKVLDMYETLKESELLIDSLLLSEGEADDDPSLSYNLDLKSEVKSTRLYLGEAAVAIFCDLERSIKDDSSRSAMPGGAVHPLTRYVMNYLKLVCEYKNTMEHIFKEHYKPAHHNDDAADDNNNPFAAELTKLMDLLNENIEEKSRLYKDVSLSYIFLMNNGGYMGQKIKGSEEISMLLGASWARKRFSELRQYHKNYQRETWTKILACLKDDGLTVKGIVQKTVLKERFKSFNSMFEDIHRTQSAWVVSDEQLKSELKISVSAVLVPAYRSFTGRFEQHLGSGRHREKYIRFSPEDIEKYIEDLFEGTPMSMPRRR</sequence>
<dbReference type="InterPro" id="IPR046364">
    <property type="entry name" value="Exo70_C"/>
</dbReference>
<comment type="caution">
    <text evidence="6">The sequence shown here is derived from an EMBL/GenBank/DDBJ whole genome shotgun (WGS) entry which is preliminary data.</text>
</comment>
<dbReference type="Proteomes" id="UP000623129">
    <property type="component" value="Unassembled WGS sequence"/>
</dbReference>
<gene>
    <name evidence="6" type="ORF">FCM35_KLT03916</name>
</gene>
<dbReference type="GO" id="GO:0000145">
    <property type="term" value="C:exocyst"/>
    <property type="evidence" value="ECO:0007669"/>
    <property type="project" value="InterPro"/>
</dbReference>
<dbReference type="GO" id="GO:0015031">
    <property type="term" value="P:protein transport"/>
    <property type="evidence" value="ECO:0007669"/>
    <property type="project" value="UniProtKB-KW"/>
</dbReference>
<dbReference type="InterPro" id="IPR004140">
    <property type="entry name" value="Exo70"/>
</dbReference>
<dbReference type="PANTHER" id="PTHR12542">
    <property type="entry name" value="EXOCYST COMPLEX PROTEIN EXO70"/>
    <property type="match status" value="1"/>
</dbReference>
<proteinExistence type="inferred from homology"/>
<comment type="function">
    <text evidence="3">Component of the exocyst complex.</text>
</comment>
<evidence type="ECO:0000256" key="4">
    <source>
        <dbReference type="SAM" id="MobiDB-lite"/>
    </source>
</evidence>
<dbReference type="Gene3D" id="1.20.1280.170">
    <property type="entry name" value="Exocyst complex component Exo70"/>
    <property type="match status" value="1"/>
</dbReference>
<dbReference type="Pfam" id="PF03081">
    <property type="entry name" value="Exo70_C"/>
    <property type="match status" value="1"/>
</dbReference>
<name>A0A833R1H2_9POAL</name>
<protein>
    <recommendedName>
        <fullName evidence="3">Exocyst subunit Exo70 family protein</fullName>
    </recommendedName>
</protein>
<organism evidence="6 7">
    <name type="scientific">Carex littledalei</name>
    <dbReference type="NCBI Taxonomy" id="544730"/>
    <lineage>
        <taxon>Eukaryota</taxon>
        <taxon>Viridiplantae</taxon>
        <taxon>Streptophyta</taxon>
        <taxon>Embryophyta</taxon>
        <taxon>Tracheophyta</taxon>
        <taxon>Spermatophyta</taxon>
        <taxon>Magnoliopsida</taxon>
        <taxon>Liliopsida</taxon>
        <taxon>Poales</taxon>
        <taxon>Cyperaceae</taxon>
        <taxon>Cyperoideae</taxon>
        <taxon>Cariceae</taxon>
        <taxon>Carex</taxon>
        <taxon>Carex subgen. Euthyceras</taxon>
    </lineage>
</organism>
<comment type="similarity">
    <text evidence="1 3">Belongs to the EXO70 family.</text>
</comment>
<dbReference type="EMBL" id="SWLB01000013">
    <property type="protein sequence ID" value="KAF3330562.1"/>
    <property type="molecule type" value="Genomic_DNA"/>
</dbReference>
<evidence type="ECO:0000256" key="3">
    <source>
        <dbReference type="RuleBase" id="RU365026"/>
    </source>
</evidence>
<keyword evidence="3" id="KW-0268">Exocytosis</keyword>
<feature type="region of interest" description="Disordered" evidence="4">
    <location>
        <begin position="1"/>
        <end position="23"/>
    </location>
</feature>